<dbReference type="Pfam" id="PF00553">
    <property type="entry name" value="CBM_2"/>
    <property type="match status" value="1"/>
</dbReference>
<dbReference type="SMART" id="SM00637">
    <property type="entry name" value="CBD_II"/>
    <property type="match status" value="1"/>
</dbReference>
<name>A0A101UUT1_9ACTN</name>
<dbReference type="InterPro" id="IPR001919">
    <property type="entry name" value="CBD2"/>
</dbReference>
<dbReference type="STRING" id="909626.AQJ91_30760"/>
<dbReference type="EMBL" id="LMXB01000076">
    <property type="protein sequence ID" value="KUO17258.1"/>
    <property type="molecule type" value="Genomic_DNA"/>
</dbReference>
<dbReference type="GO" id="GO:0004553">
    <property type="term" value="F:hydrolase activity, hydrolyzing O-glycosyl compounds"/>
    <property type="evidence" value="ECO:0007669"/>
    <property type="project" value="InterPro"/>
</dbReference>
<keyword evidence="1" id="KW-0732">Signal</keyword>
<protein>
    <recommendedName>
        <fullName evidence="3">CBM2 domain-containing protein</fullName>
    </recommendedName>
</protein>
<evidence type="ECO:0000256" key="1">
    <source>
        <dbReference type="ARBA" id="ARBA00022729"/>
    </source>
</evidence>
<keyword evidence="2" id="KW-0624">Polysaccharide degradation</keyword>
<evidence type="ECO:0000256" key="2">
    <source>
        <dbReference type="ARBA" id="ARBA00023326"/>
    </source>
</evidence>
<dbReference type="InterPro" id="IPR012291">
    <property type="entry name" value="CBM2_carb-bd_dom_sf"/>
</dbReference>
<keyword evidence="5" id="KW-1185">Reference proteome</keyword>
<gene>
    <name evidence="4" type="ORF">AQJ91_30760</name>
</gene>
<dbReference type="RefSeq" id="WP_067028050.1">
    <property type="nucleotide sequence ID" value="NZ_KQ949098.1"/>
</dbReference>
<dbReference type="GO" id="GO:0030247">
    <property type="term" value="F:polysaccharide binding"/>
    <property type="evidence" value="ECO:0007669"/>
    <property type="project" value="UniProtKB-UniRule"/>
</dbReference>
<dbReference type="PROSITE" id="PS51173">
    <property type="entry name" value="CBM2"/>
    <property type="match status" value="1"/>
</dbReference>
<dbReference type="AlphaFoldDB" id="A0A101UUT1"/>
<evidence type="ECO:0000313" key="5">
    <source>
        <dbReference type="Proteomes" id="UP000053260"/>
    </source>
</evidence>
<dbReference type="InterPro" id="IPR008965">
    <property type="entry name" value="CBM2/CBM3_carb-bd_dom_sf"/>
</dbReference>
<keyword evidence="2" id="KW-0119">Carbohydrate metabolism</keyword>
<dbReference type="Gene3D" id="2.60.40.290">
    <property type="match status" value="1"/>
</dbReference>
<organism evidence="4 5">
    <name type="scientific">Streptomyces dysideae</name>
    <dbReference type="NCBI Taxonomy" id="909626"/>
    <lineage>
        <taxon>Bacteria</taxon>
        <taxon>Bacillati</taxon>
        <taxon>Actinomycetota</taxon>
        <taxon>Actinomycetes</taxon>
        <taxon>Kitasatosporales</taxon>
        <taxon>Streptomycetaceae</taxon>
        <taxon>Streptomyces</taxon>
    </lineage>
</organism>
<dbReference type="GO" id="GO:0000272">
    <property type="term" value="P:polysaccharide catabolic process"/>
    <property type="evidence" value="ECO:0007669"/>
    <property type="project" value="UniProtKB-KW"/>
</dbReference>
<accession>A0A101UUT1</accession>
<dbReference type="Proteomes" id="UP000053260">
    <property type="component" value="Unassembled WGS sequence"/>
</dbReference>
<feature type="domain" description="CBM2" evidence="3">
    <location>
        <begin position="1"/>
        <end position="82"/>
    </location>
</feature>
<evidence type="ECO:0000313" key="4">
    <source>
        <dbReference type="EMBL" id="KUO17258.1"/>
    </source>
</evidence>
<evidence type="ECO:0000259" key="3">
    <source>
        <dbReference type="PROSITE" id="PS51173"/>
    </source>
</evidence>
<sequence>MPLAAERALDDWRVAWPFRDGQNVGEMWDARFAQNGSRVTATAYSRAVAANGTLSFGFPTSRQDANSPAYDFELNGRSCVKV</sequence>
<reference evidence="4 5" key="1">
    <citation type="submission" date="2015-10" db="EMBL/GenBank/DDBJ databases">
        <title>Draft genome sequence of Streptomyces sp. RV15, isolated from a marine sponge.</title>
        <authorList>
            <person name="Ruckert C."/>
            <person name="Abdelmohsen U.R."/>
            <person name="Winkler A."/>
            <person name="Hentschel U."/>
            <person name="Kalinowski J."/>
            <person name="Kampfer P."/>
            <person name="Glaeser S."/>
        </authorList>
    </citation>
    <scope>NUCLEOTIDE SEQUENCE [LARGE SCALE GENOMIC DNA]</scope>
    <source>
        <strain evidence="4 5">RV15</strain>
    </source>
</reference>
<comment type="caution">
    <text evidence="4">The sequence shown here is derived from an EMBL/GenBank/DDBJ whole genome shotgun (WGS) entry which is preliminary data.</text>
</comment>
<dbReference type="SUPFAM" id="SSF49384">
    <property type="entry name" value="Carbohydrate-binding domain"/>
    <property type="match status" value="1"/>
</dbReference>
<proteinExistence type="predicted"/>